<reference evidence="2 3" key="1">
    <citation type="submission" date="2018-11" db="EMBL/GenBank/DDBJ databases">
        <title>Proposal to divide the Flavobacteriaceae and reorganize its genera based on Amino Acid Identity values calculated from whole genome sequences.</title>
        <authorList>
            <person name="Nicholson A.C."/>
            <person name="Gulvik C.A."/>
            <person name="Whitney A.M."/>
            <person name="Humrighouse B.W."/>
            <person name="Bell M."/>
            <person name="Holmes B."/>
            <person name="Steigerwalt A.G."/>
            <person name="Villarma A."/>
            <person name="Sheth M."/>
            <person name="Batra D."/>
            <person name="Pryor J."/>
            <person name="Bernardet J.-F."/>
            <person name="Hugo C."/>
            <person name="Kampfer P."/>
            <person name="Newman J."/>
            <person name="McQuiston J.R."/>
        </authorList>
    </citation>
    <scope>NUCLEOTIDE SEQUENCE [LARGE SCALE GENOMIC DNA]</scope>
    <source>
        <strain evidence="2 3">G0041</strain>
    </source>
</reference>
<evidence type="ECO:0000313" key="2">
    <source>
        <dbReference type="EMBL" id="AZA92786.1"/>
    </source>
</evidence>
<keyword evidence="3" id="KW-1185">Reference proteome</keyword>
<keyword evidence="1" id="KW-0812">Transmembrane</keyword>
<sequence length="66" mass="7500">MDTLSIIDMILMFLVFANTAWIGILYVLSQSIVGETKISKKVGTTNDKTNERLEKRKLISNKLLKN</sequence>
<feature type="transmembrane region" description="Helical" evidence="1">
    <location>
        <begin position="6"/>
        <end position="28"/>
    </location>
</feature>
<dbReference type="AlphaFoldDB" id="A0AAD0YLM5"/>
<accession>A0AAD0YLM5</accession>
<name>A0AAD0YLM5_CHRNA</name>
<dbReference type="RefSeq" id="WP_123859541.1">
    <property type="nucleotide sequence ID" value="NZ_CP033923.1"/>
</dbReference>
<evidence type="ECO:0000313" key="3">
    <source>
        <dbReference type="Proteomes" id="UP000278288"/>
    </source>
</evidence>
<protein>
    <submittedName>
        <fullName evidence="2">Uncharacterized protein</fullName>
    </submittedName>
</protein>
<dbReference type="KEGG" id="cnk:EG343_20415"/>
<gene>
    <name evidence="2" type="ORF">EG343_20415</name>
</gene>
<keyword evidence="1" id="KW-0472">Membrane</keyword>
<dbReference type="EMBL" id="CP033923">
    <property type="protein sequence ID" value="AZA92786.1"/>
    <property type="molecule type" value="Genomic_DNA"/>
</dbReference>
<keyword evidence="1" id="KW-1133">Transmembrane helix</keyword>
<dbReference type="Proteomes" id="UP000278288">
    <property type="component" value="Chromosome"/>
</dbReference>
<proteinExistence type="predicted"/>
<evidence type="ECO:0000256" key="1">
    <source>
        <dbReference type="SAM" id="Phobius"/>
    </source>
</evidence>
<organism evidence="2 3">
    <name type="scientific">Chryseobacterium nakagawai</name>
    <dbReference type="NCBI Taxonomy" id="1241982"/>
    <lineage>
        <taxon>Bacteria</taxon>
        <taxon>Pseudomonadati</taxon>
        <taxon>Bacteroidota</taxon>
        <taxon>Flavobacteriia</taxon>
        <taxon>Flavobacteriales</taxon>
        <taxon>Weeksellaceae</taxon>
        <taxon>Chryseobacterium group</taxon>
        <taxon>Chryseobacterium</taxon>
    </lineage>
</organism>